<protein>
    <submittedName>
        <fullName evidence="2">Uncharacterized protein</fullName>
    </submittedName>
</protein>
<evidence type="ECO:0000313" key="3">
    <source>
        <dbReference type="Proteomes" id="UP000705867"/>
    </source>
</evidence>
<accession>A0A953JAX9</accession>
<comment type="caution">
    <text evidence="2">The sequence shown here is derived from an EMBL/GenBank/DDBJ whole genome shotgun (WGS) entry which is preliminary data.</text>
</comment>
<gene>
    <name evidence="2" type="ORF">K8I29_08690</name>
</gene>
<evidence type="ECO:0000313" key="2">
    <source>
        <dbReference type="EMBL" id="MBZ0156269.1"/>
    </source>
</evidence>
<proteinExistence type="predicted"/>
<feature type="coiled-coil region" evidence="1">
    <location>
        <begin position="54"/>
        <end position="102"/>
    </location>
</feature>
<evidence type="ECO:0000256" key="1">
    <source>
        <dbReference type="SAM" id="Coils"/>
    </source>
</evidence>
<reference evidence="2" key="2">
    <citation type="submission" date="2021-08" db="EMBL/GenBank/DDBJ databases">
        <authorList>
            <person name="Dalcin Martins P."/>
        </authorList>
    </citation>
    <scope>NUCLEOTIDE SEQUENCE</scope>
    <source>
        <strain evidence="2">MAG_39</strain>
    </source>
</reference>
<dbReference type="AlphaFoldDB" id="A0A953JAX9"/>
<organism evidence="2 3">
    <name type="scientific">Candidatus Nitrobium versatile</name>
    <dbReference type="NCBI Taxonomy" id="2884831"/>
    <lineage>
        <taxon>Bacteria</taxon>
        <taxon>Pseudomonadati</taxon>
        <taxon>Nitrospirota</taxon>
        <taxon>Nitrospiria</taxon>
        <taxon>Nitrospirales</taxon>
        <taxon>Nitrospiraceae</taxon>
        <taxon>Candidatus Nitrobium</taxon>
    </lineage>
</organism>
<name>A0A953JAX9_9BACT</name>
<dbReference type="Proteomes" id="UP000705867">
    <property type="component" value="Unassembled WGS sequence"/>
</dbReference>
<dbReference type="PROSITE" id="PS51257">
    <property type="entry name" value="PROKAR_LIPOPROTEIN"/>
    <property type="match status" value="1"/>
</dbReference>
<sequence>MKKMFLASFIVFMSCVLVQSVLAVPYDRLLDRIDDFQRRIIRGEKSGELTSPESVQLQRRLDNIRDDLEAAKRRGPLPPFEIKELHRRLDILERDIYRQKHDPQRR</sequence>
<reference evidence="2" key="1">
    <citation type="journal article" date="2021" name="bioRxiv">
        <title>Unraveling nitrogen, sulfur and carbon metabolic pathways and microbial community transcriptional responses to substrate deprivation and toxicity stresses in a bioreactor mimicking anoxic brackish coastal sediment conditions.</title>
        <authorList>
            <person name="Martins P.D."/>
            <person name="Echeveste M.J."/>
            <person name="Arshad A."/>
            <person name="Kurth J."/>
            <person name="Ouboter H."/>
            <person name="Jetten M.S.M."/>
            <person name="Welte C.U."/>
        </authorList>
    </citation>
    <scope>NUCLEOTIDE SEQUENCE</scope>
    <source>
        <strain evidence="2">MAG_39</strain>
    </source>
</reference>
<keyword evidence="1" id="KW-0175">Coiled coil</keyword>
<dbReference type="EMBL" id="JAIOIV010000073">
    <property type="protein sequence ID" value="MBZ0156269.1"/>
    <property type="molecule type" value="Genomic_DNA"/>
</dbReference>